<keyword evidence="12" id="KW-1185">Reference proteome</keyword>
<keyword evidence="6" id="KW-0833">Ubl conjugation pathway</keyword>
<evidence type="ECO:0000259" key="10">
    <source>
        <dbReference type="PROSITE" id="PS50089"/>
    </source>
</evidence>
<keyword evidence="4" id="KW-0479">Metal-binding</keyword>
<evidence type="ECO:0000256" key="4">
    <source>
        <dbReference type="ARBA" id="ARBA00022723"/>
    </source>
</evidence>
<dbReference type="InterPro" id="IPR001841">
    <property type="entry name" value="Znf_RING"/>
</dbReference>
<sequence>MDAGRNPSTYLQRIGRRRRASSNEPNPREDAGRRVRQRLTLPLSGPPDSVTQNPMQLTMGPTVSDLQEDTGYEEPRQWHQGLDLGTTSDPRKIGIPSNGDNLTEVDSGRETRSEEDPFALNINLQNPEAPRRDEESFQEEEGSSEEFQEGVLLSSPQPDLSENGTRYNNNTREALGGAPFQYEEEEDFSGELVMGDEIISSSIQESIYVSEQHEAGFCIFCQEEFHDGEKIGMLKCYHRFHTKEIAKWLREKMWCPVCKQPGV</sequence>
<dbReference type="PANTHER" id="PTHR22937:SF65">
    <property type="entry name" value="E3 UBIQUITIN-PROTEIN LIGASE ARK2C"/>
    <property type="match status" value="1"/>
</dbReference>
<evidence type="ECO:0000256" key="8">
    <source>
        <dbReference type="PROSITE-ProRule" id="PRU00175"/>
    </source>
</evidence>
<dbReference type="OrthoDB" id="681941at2759"/>
<feature type="compositionally biased region" description="Polar residues" evidence="9">
    <location>
        <begin position="1"/>
        <end position="11"/>
    </location>
</feature>
<evidence type="ECO:0000256" key="6">
    <source>
        <dbReference type="ARBA" id="ARBA00022786"/>
    </source>
</evidence>
<name>A0A833VB68_9POAL</name>
<evidence type="ECO:0000256" key="2">
    <source>
        <dbReference type="ARBA" id="ARBA00012483"/>
    </source>
</evidence>
<organism evidence="11 12">
    <name type="scientific">Carex littledalei</name>
    <dbReference type="NCBI Taxonomy" id="544730"/>
    <lineage>
        <taxon>Eukaryota</taxon>
        <taxon>Viridiplantae</taxon>
        <taxon>Streptophyta</taxon>
        <taxon>Embryophyta</taxon>
        <taxon>Tracheophyta</taxon>
        <taxon>Spermatophyta</taxon>
        <taxon>Magnoliopsida</taxon>
        <taxon>Liliopsida</taxon>
        <taxon>Poales</taxon>
        <taxon>Cyperaceae</taxon>
        <taxon>Cyperoideae</taxon>
        <taxon>Cariceae</taxon>
        <taxon>Carex</taxon>
        <taxon>Carex subgen. Euthyceras</taxon>
    </lineage>
</organism>
<keyword evidence="7" id="KW-0862">Zinc</keyword>
<feature type="compositionally biased region" description="Basic and acidic residues" evidence="9">
    <location>
        <begin position="106"/>
        <end position="115"/>
    </location>
</feature>
<dbReference type="AlphaFoldDB" id="A0A833VB68"/>
<feature type="region of interest" description="Disordered" evidence="9">
    <location>
        <begin position="1"/>
        <end position="168"/>
    </location>
</feature>
<protein>
    <recommendedName>
        <fullName evidence="2">RING-type E3 ubiquitin transferase</fullName>
        <ecNumber evidence="2">2.3.2.27</ecNumber>
    </recommendedName>
</protein>
<keyword evidence="5 8" id="KW-0863">Zinc-finger</keyword>
<dbReference type="InterPro" id="IPR013083">
    <property type="entry name" value="Znf_RING/FYVE/PHD"/>
</dbReference>
<reference evidence="11" key="1">
    <citation type="submission" date="2020-01" db="EMBL/GenBank/DDBJ databases">
        <title>Genome sequence of Kobresia littledalei, the first chromosome-level genome in the family Cyperaceae.</title>
        <authorList>
            <person name="Qu G."/>
        </authorList>
    </citation>
    <scope>NUCLEOTIDE SEQUENCE</scope>
    <source>
        <strain evidence="11">C.B.Clarke</strain>
        <tissue evidence="11">Leaf</tissue>
    </source>
</reference>
<evidence type="ECO:0000313" key="12">
    <source>
        <dbReference type="Proteomes" id="UP000623129"/>
    </source>
</evidence>
<dbReference type="EC" id="2.3.2.27" evidence="2"/>
<dbReference type="InterPro" id="IPR045191">
    <property type="entry name" value="MBR1/2-like"/>
</dbReference>
<evidence type="ECO:0000256" key="9">
    <source>
        <dbReference type="SAM" id="MobiDB-lite"/>
    </source>
</evidence>
<dbReference type="Proteomes" id="UP000623129">
    <property type="component" value="Unassembled WGS sequence"/>
</dbReference>
<gene>
    <name evidence="11" type="ORF">FCM35_KLT03338</name>
</gene>
<evidence type="ECO:0000256" key="7">
    <source>
        <dbReference type="ARBA" id="ARBA00022833"/>
    </source>
</evidence>
<evidence type="ECO:0000256" key="5">
    <source>
        <dbReference type="ARBA" id="ARBA00022771"/>
    </source>
</evidence>
<accession>A0A833VB68</accession>
<comment type="catalytic activity">
    <reaction evidence="1">
        <text>S-ubiquitinyl-[E2 ubiquitin-conjugating enzyme]-L-cysteine + [acceptor protein]-L-lysine = [E2 ubiquitin-conjugating enzyme]-L-cysteine + N(6)-ubiquitinyl-[acceptor protein]-L-lysine.</text>
        <dbReference type="EC" id="2.3.2.27"/>
    </reaction>
</comment>
<evidence type="ECO:0000256" key="3">
    <source>
        <dbReference type="ARBA" id="ARBA00022679"/>
    </source>
</evidence>
<dbReference type="SUPFAM" id="SSF57850">
    <property type="entry name" value="RING/U-box"/>
    <property type="match status" value="1"/>
</dbReference>
<evidence type="ECO:0000313" key="11">
    <source>
        <dbReference type="EMBL" id="KAF3331932.1"/>
    </source>
</evidence>
<dbReference type="PANTHER" id="PTHR22937">
    <property type="entry name" value="E3 UBIQUITIN-PROTEIN LIGASE RNF165"/>
    <property type="match status" value="1"/>
</dbReference>
<feature type="domain" description="RING-type" evidence="10">
    <location>
        <begin position="218"/>
        <end position="259"/>
    </location>
</feature>
<dbReference type="Pfam" id="PF13639">
    <property type="entry name" value="zf-RING_2"/>
    <property type="match status" value="1"/>
</dbReference>
<dbReference type="EMBL" id="SWLB01000012">
    <property type="protein sequence ID" value="KAF3331932.1"/>
    <property type="molecule type" value="Genomic_DNA"/>
</dbReference>
<proteinExistence type="predicted"/>
<dbReference type="Gene3D" id="3.30.40.10">
    <property type="entry name" value="Zinc/RING finger domain, C3HC4 (zinc finger)"/>
    <property type="match status" value="1"/>
</dbReference>
<comment type="caution">
    <text evidence="11">The sequence shown here is derived from an EMBL/GenBank/DDBJ whole genome shotgun (WGS) entry which is preliminary data.</text>
</comment>
<keyword evidence="3" id="KW-0808">Transferase</keyword>
<evidence type="ECO:0000256" key="1">
    <source>
        <dbReference type="ARBA" id="ARBA00000900"/>
    </source>
</evidence>
<feature type="compositionally biased region" description="Acidic residues" evidence="9">
    <location>
        <begin position="136"/>
        <end position="148"/>
    </location>
</feature>
<dbReference type="PROSITE" id="PS50089">
    <property type="entry name" value="ZF_RING_2"/>
    <property type="match status" value="1"/>
</dbReference>
<dbReference type="GO" id="GO:0061630">
    <property type="term" value="F:ubiquitin protein ligase activity"/>
    <property type="evidence" value="ECO:0007669"/>
    <property type="project" value="UniProtKB-EC"/>
</dbReference>
<feature type="compositionally biased region" description="Polar residues" evidence="9">
    <location>
        <begin position="49"/>
        <end position="65"/>
    </location>
</feature>
<dbReference type="GO" id="GO:0008270">
    <property type="term" value="F:zinc ion binding"/>
    <property type="evidence" value="ECO:0007669"/>
    <property type="project" value="UniProtKB-KW"/>
</dbReference>
<feature type="compositionally biased region" description="Polar residues" evidence="9">
    <location>
        <begin position="154"/>
        <end position="168"/>
    </location>
</feature>